<dbReference type="InterPro" id="IPR036922">
    <property type="entry name" value="Rieske_2Fe-2S_sf"/>
</dbReference>
<keyword evidence="11" id="KW-0249">Electron transport</keyword>
<keyword evidence="6" id="KW-1133">Transmembrane helix</keyword>
<reference evidence="14" key="1">
    <citation type="journal article" date="2020" name="J. Eukaryot. Microbiol.">
        <title>De novo Sequencing, Assembly and Annotation of the Transcriptome for the Free-Living Testate Amoeba Arcella intermedia.</title>
        <authorList>
            <person name="Ribeiro G.M."/>
            <person name="Porfirio-Sousa A.L."/>
            <person name="Maurer-Alcala X.X."/>
            <person name="Katz L.A."/>
            <person name="Lahr D.J.G."/>
        </authorList>
    </citation>
    <scope>NUCLEOTIDE SEQUENCE</scope>
</reference>
<evidence type="ECO:0000256" key="3">
    <source>
        <dbReference type="ARBA" id="ARBA00022692"/>
    </source>
</evidence>
<keyword evidence="3" id="KW-0812">Transmembrane</keyword>
<dbReference type="Gene3D" id="2.102.10.10">
    <property type="entry name" value="Rieske [2Fe-2S] iron-sulphur domain"/>
    <property type="match status" value="1"/>
</dbReference>
<comment type="subcellular location">
    <subcellularLocation>
        <location evidence="1">Membrane</location>
        <topology evidence="1">Single-pass membrane protein</topology>
    </subcellularLocation>
    <subcellularLocation>
        <location evidence="12">Mitochondrion inner membrane</location>
    </subcellularLocation>
</comment>
<evidence type="ECO:0000256" key="9">
    <source>
        <dbReference type="ARBA" id="ARBA00023136"/>
    </source>
</evidence>
<keyword evidence="9" id="KW-0472">Membrane</keyword>
<dbReference type="GO" id="GO:0051537">
    <property type="term" value="F:2 iron, 2 sulfur cluster binding"/>
    <property type="evidence" value="ECO:0007669"/>
    <property type="project" value="UniProtKB-KW"/>
</dbReference>
<dbReference type="GO" id="GO:0008121">
    <property type="term" value="F:quinol-cytochrome-c reductase activity"/>
    <property type="evidence" value="ECO:0007669"/>
    <property type="project" value="UniProtKB-EC"/>
</dbReference>
<evidence type="ECO:0000256" key="6">
    <source>
        <dbReference type="ARBA" id="ARBA00022989"/>
    </source>
</evidence>
<dbReference type="InterPro" id="IPR005805">
    <property type="entry name" value="Rieske_Fe-S_prot_C"/>
</dbReference>
<evidence type="ECO:0000256" key="12">
    <source>
        <dbReference type="RuleBase" id="RU004495"/>
    </source>
</evidence>
<keyword evidence="10" id="KW-1015">Disulfide bond</keyword>
<dbReference type="AlphaFoldDB" id="A0A6B2LKB4"/>
<keyword evidence="12" id="KW-0496">Mitochondrion</keyword>
<evidence type="ECO:0000256" key="8">
    <source>
        <dbReference type="ARBA" id="ARBA00023014"/>
    </source>
</evidence>
<keyword evidence="4" id="KW-0001">2Fe-2S</keyword>
<keyword evidence="7" id="KW-0408">Iron</keyword>
<comment type="cofactor">
    <cofactor evidence="11">
        <name>[2Fe-2S] cluster</name>
        <dbReference type="ChEBI" id="CHEBI:190135"/>
    </cofactor>
    <text evidence="11">Binds 1 [2Fe-2S] cluster per subunit.</text>
</comment>
<dbReference type="PANTHER" id="PTHR10134">
    <property type="entry name" value="CYTOCHROME B-C1 COMPLEX SUBUNIT RIESKE, MITOCHONDRIAL"/>
    <property type="match status" value="1"/>
</dbReference>
<comment type="similarity">
    <text evidence="2">Belongs to the Rieske iron-sulfur protein family.</text>
</comment>
<evidence type="ECO:0000313" key="14">
    <source>
        <dbReference type="EMBL" id="NDV37241.1"/>
    </source>
</evidence>
<dbReference type="Pfam" id="PF00355">
    <property type="entry name" value="Rieske"/>
    <property type="match status" value="1"/>
</dbReference>
<dbReference type="PRINTS" id="PR00162">
    <property type="entry name" value="RIESKE"/>
</dbReference>
<keyword evidence="5" id="KW-0479">Metal-binding</keyword>
<evidence type="ECO:0000256" key="2">
    <source>
        <dbReference type="ARBA" id="ARBA00010651"/>
    </source>
</evidence>
<keyword evidence="8" id="KW-0411">Iron-sulfur</keyword>
<dbReference type="SUPFAM" id="SSF50022">
    <property type="entry name" value="ISP domain"/>
    <property type="match status" value="1"/>
</dbReference>
<evidence type="ECO:0000256" key="7">
    <source>
        <dbReference type="ARBA" id="ARBA00023004"/>
    </source>
</evidence>
<name>A0A6B2LKB4_9EUKA</name>
<dbReference type="GO" id="GO:0005743">
    <property type="term" value="C:mitochondrial inner membrane"/>
    <property type="evidence" value="ECO:0007669"/>
    <property type="project" value="UniProtKB-SubCell"/>
</dbReference>
<keyword evidence="12" id="KW-0679">Respiratory chain</keyword>
<dbReference type="EMBL" id="GIBP01008272">
    <property type="protein sequence ID" value="NDV37241.1"/>
    <property type="molecule type" value="Transcribed_RNA"/>
</dbReference>
<evidence type="ECO:0000259" key="13">
    <source>
        <dbReference type="PROSITE" id="PS51296"/>
    </source>
</evidence>
<proteinExistence type="inferred from homology"/>
<dbReference type="FunFam" id="2.102.10.10:FF:000001">
    <property type="entry name" value="Cytochrome b-c1 complex subunit Rieske, mitochondrial"/>
    <property type="match status" value="1"/>
</dbReference>
<evidence type="ECO:0000256" key="4">
    <source>
        <dbReference type="ARBA" id="ARBA00022714"/>
    </source>
</evidence>
<dbReference type="PROSITE" id="PS51296">
    <property type="entry name" value="RIESKE"/>
    <property type="match status" value="1"/>
</dbReference>
<evidence type="ECO:0000256" key="10">
    <source>
        <dbReference type="ARBA" id="ARBA00023157"/>
    </source>
</evidence>
<dbReference type="InterPro" id="IPR014349">
    <property type="entry name" value="Rieske_Fe-S_prot"/>
</dbReference>
<dbReference type="GO" id="GO:0046872">
    <property type="term" value="F:metal ion binding"/>
    <property type="evidence" value="ECO:0007669"/>
    <property type="project" value="UniProtKB-KW"/>
</dbReference>
<accession>A0A6B2LKB4</accession>
<dbReference type="InterPro" id="IPR017941">
    <property type="entry name" value="Rieske_2Fe-2S"/>
</dbReference>
<organism evidence="14">
    <name type="scientific">Arcella intermedia</name>
    <dbReference type="NCBI Taxonomy" id="1963864"/>
    <lineage>
        <taxon>Eukaryota</taxon>
        <taxon>Amoebozoa</taxon>
        <taxon>Tubulinea</taxon>
        <taxon>Elardia</taxon>
        <taxon>Arcellinida</taxon>
        <taxon>Sphaerothecina</taxon>
        <taxon>Arcellidae</taxon>
        <taxon>Arcella</taxon>
    </lineage>
</organism>
<feature type="domain" description="Rieske" evidence="13">
    <location>
        <begin position="66"/>
        <end position="149"/>
    </location>
</feature>
<dbReference type="CDD" id="cd03470">
    <property type="entry name" value="Rieske_cytochrome_bc1"/>
    <property type="match status" value="1"/>
</dbReference>
<evidence type="ECO:0000256" key="1">
    <source>
        <dbReference type="ARBA" id="ARBA00004167"/>
    </source>
</evidence>
<comment type="catalytic activity">
    <reaction evidence="11">
        <text>a quinol + 2 Fe(III)-[cytochrome c](out) = a quinone + 2 Fe(II)-[cytochrome c](out) + 2 H(+)(out)</text>
        <dbReference type="Rhea" id="RHEA:11484"/>
        <dbReference type="Rhea" id="RHEA-COMP:10350"/>
        <dbReference type="Rhea" id="RHEA-COMP:14399"/>
        <dbReference type="ChEBI" id="CHEBI:15378"/>
        <dbReference type="ChEBI" id="CHEBI:24646"/>
        <dbReference type="ChEBI" id="CHEBI:29033"/>
        <dbReference type="ChEBI" id="CHEBI:29034"/>
        <dbReference type="ChEBI" id="CHEBI:132124"/>
        <dbReference type="EC" id="7.1.1.8"/>
    </reaction>
</comment>
<evidence type="ECO:0000256" key="11">
    <source>
        <dbReference type="RuleBase" id="RU004494"/>
    </source>
</evidence>
<comment type="miscellaneous">
    <text evidence="11">The Rieske protein is a high potential 2Fe-2S protein.</text>
</comment>
<sequence>MMVGAVGVGGTVAIKNTVGNFIAALSPARNLAAAANIEVNLNEIREGQVMTFDWRGKPLVIWHREQATVDEVREVPDAELKDPQRDEDRVQNPEYLVVLGICTHLGCVPIAHSGLYNGFFCPCHGSHYDASGRIRSGPAPTNLEVPPYHFVKSGENRIIVGIGKDEV</sequence>
<evidence type="ECO:0000256" key="5">
    <source>
        <dbReference type="ARBA" id="ARBA00022723"/>
    </source>
</evidence>
<dbReference type="EC" id="7.1.1.8" evidence="11"/>
<dbReference type="InterPro" id="IPR006317">
    <property type="entry name" value="Ubiquinol_cyt_c_Rdtase_Fe-S-su"/>
</dbReference>
<dbReference type="NCBIfam" id="TIGR01416">
    <property type="entry name" value="Rieske_proteo"/>
    <property type="match status" value="1"/>
</dbReference>
<keyword evidence="11" id="KW-0813">Transport</keyword>
<protein>
    <recommendedName>
        <fullName evidence="11">Cytochrome b-c1 complex subunit Rieske, mitochondrial</fullName>
        <ecNumber evidence="11">7.1.1.8</ecNumber>
    </recommendedName>
</protein>